<organism evidence="2">
    <name type="scientific">marine sediment metagenome</name>
    <dbReference type="NCBI Taxonomy" id="412755"/>
    <lineage>
        <taxon>unclassified sequences</taxon>
        <taxon>metagenomes</taxon>
        <taxon>ecological metagenomes</taxon>
    </lineage>
</organism>
<name>X0XCM9_9ZZZZ</name>
<sequence>AGSVEIVLVDDGGISGLADDNDMPGDPETAGTTPDNFTHSATLKNPNPPIHAVAGERSGWKNEYYIFLWNDDAPAMKVERYINDEVAAANIMPFSEARKLWTELAAHGFERSA</sequence>
<feature type="region of interest" description="Disordered" evidence="1">
    <location>
        <begin position="13"/>
        <end position="50"/>
    </location>
</feature>
<evidence type="ECO:0000256" key="1">
    <source>
        <dbReference type="SAM" id="MobiDB-lite"/>
    </source>
</evidence>
<proteinExistence type="predicted"/>
<dbReference type="AlphaFoldDB" id="X0XCM9"/>
<feature type="compositionally biased region" description="Polar residues" evidence="1">
    <location>
        <begin position="30"/>
        <end position="45"/>
    </location>
</feature>
<protein>
    <submittedName>
        <fullName evidence="2">Uncharacterized protein</fullName>
    </submittedName>
</protein>
<reference evidence="2" key="1">
    <citation type="journal article" date="2014" name="Front. Microbiol.">
        <title>High frequency of phylogenetically diverse reductive dehalogenase-homologous genes in deep subseafloor sedimentary metagenomes.</title>
        <authorList>
            <person name="Kawai M."/>
            <person name="Futagami T."/>
            <person name="Toyoda A."/>
            <person name="Takaki Y."/>
            <person name="Nishi S."/>
            <person name="Hori S."/>
            <person name="Arai W."/>
            <person name="Tsubouchi T."/>
            <person name="Morono Y."/>
            <person name="Uchiyama I."/>
            <person name="Ito T."/>
            <person name="Fujiyama A."/>
            <person name="Inagaki F."/>
            <person name="Takami H."/>
        </authorList>
    </citation>
    <scope>NUCLEOTIDE SEQUENCE</scope>
    <source>
        <strain evidence="2">Expedition CK06-06</strain>
    </source>
</reference>
<comment type="caution">
    <text evidence="2">The sequence shown here is derived from an EMBL/GenBank/DDBJ whole genome shotgun (WGS) entry which is preliminary data.</text>
</comment>
<feature type="non-terminal residue" evidence="2">
    <location>
        <position position="1"/>
    </location>
</feature>
<evidence type="ECO:0000313" key="2">
    <source>
        <dbReference type="EMBL" id="GAG40929.1"/>
    </source>
</evidence>
<accession>X0XCM9</accession>
<dbReference type="EMBL" id="BARS01046245">
    <property type="protein sequence ID" value="GAG40929.1"/>
    <property type="molecule type" value="Genomic_DNA"/>
</dbReference>
<gene>
    <name evidence="2" type="ORF">S01H1_69633</name>
</gene>